<reference evidence="6 7" key="1">
    <citation type="submission" date="2024-09" db="EMBL/GenBank/DDBJ databases">
        <title>The Natural Products Discovery Center: Release of the First 8490 Sequenced Strains for Exploring Actinobacteria Biosynthetic Diversity.</title>
        <authorList>
            <person name="Kalkreuter E."/>
            <person name="Kautsar S.A."/>
            <person name="Yang D."/>
            <person name="Bader C.D."/>
            <person name="Teijaro C.N."/>
            <person name="Fluegel L."/>
            <person name="Davis C.M."/>
            <person name="Simpson J.R."/>
            <person name="Lauterbach L."/>
            <person name="Steele A.D."/>
            <person name="Gui C."/>
            <person name="Meng S."/>
            <person name="Li G."/>
            <person name="Viehrig K."/>
            <person name="Ye F."/>
            <person name="Su P."/>
            <person name="Kiefer A.F."/>
            <person name="Nichols A."/>
            <person name="Cepeda A.J."/>
            <person name="Yan W."/>
            <person name="Fan B."/>
            <person name="Jiang Y."/>
            <person name="Adhikari A."/>
            <person name="Zheng C.-J."/>
            <person name="Schuster L."/>
            <person name="Cowan T.M."/>
            <person name="Smanski M.J."/>
            <person name="Chevrette M.G."/>
            <person name="De Carvalho L.P.S."/>
            <person name="Shen B."/>
        </authorList>
    </citation>
    <scope>NUCLEOTIDE SEQUENCE [LARGE SCALE GENOMIC DNA]</scope>
    <source>
        <strain evidence="6 7">NPDC058753</strain>
    </source>
</reference>
<dbReference type="PROSITE" id="PS01117">
    <property type="entry name" value="HTH_MARR_1"/>
    <property type="match status" value="1"/>
</dbReference>
<sequence length="182" mass="19102">MAQQEEQVMAEEQAPTVDPITLEVVDLMARLVGLFHREYEEAAAARSLTGAQAKVLALLRRGPMPMRHIAQTLSCEPSNITGIVDRLEGRGFVTRESDPQDRRVKLVVATDAGRSASAELRESLNFAREPLAALEGGERAQLRDLLRRMLDSTGGGTGSSGSGGPGSGGSGSDGTGSAAKTG</sequence>
<evidence type="ECO:0000313" key="7">
    <source>
        <dbReference type="Proteomes" id="UP001599542"/>
    </source>
</evidence>
<dbReference type="PANTHER" id="PTHR33164:SF99">
    <property type="entry name" value="MARR FAMILY REGULATORY PROTEIN"/>
    <property type="match status" value="1"/>
</dbReference>
<organism evidence="6 7">
    <name type="scientific">Kitasatospora phosalacinea</name>
    <dbReference type="NCBI Taxonomy" id="2065"/>
    <lineage>
        <taxon>Bacteria</taxon>
        <taxon>Bacillati</taxon>
        <taxon>Actinomycetota</taxon>
        <taxon>Actinomycetes</taxon>
        <taxon>Kitasatosporales</taxon>
        <taxon>Streptomycetaceae</taxon>
        <taxon>Kitasatospora</taxon>
    </lineage>
</organism>
<dbReference type="PANTHER" id="PTHR33164">
    <property type="entry name" value="TRANSCRIPTIONAL REGULATOR, MARR FAMILY"/>
    <property type="match status" value="1"/>
</dbReference>
<keyword evidence="7" id="KW-1185">Reference proteome</keyword>
<dbReference type="InterPro" id="IPR023187">
    <property type="entry name" value="Tscrpt_reg_MarR-type_CS"/>
</dbReference>
<protein>
    <submittedName>
        <fullName evidence="6">MarR family winged helix-turn-helix transcriptional regulator</fullName>
    </submittedName>
</protein>
<dbReference type="PRINTS" id="PR00598">
    <property type="entry name" value="HTHMARR"/>
</dbReference>
<evidence type="ECO:0000256" key="4">
    <source>
        <dbReference type="SAM" id="MobiDB-lite"/>
    </source>
</evidence>
<dbReference type="Proteomes" id="UP001599542">
    <property type="component" value="Unassembled WGS sequence"/>
</dbReference>
<dbReference type="InterPro" id="IPR039422">
    <property type="entry name" value="MarR/SlyA-like"/>
</dbReference>
<accession>A0ABW6GMI7</accession>
<feature type="compositionally biased region" description="Gly residues" evidence="4">
    <location>
        <begin position="153"/>
        <end position="174"/>
    </location>
</feature>
<evidence type="ECO:0000256" key="1">
    <source>
        <dbReference type="ARBA" id="ARBA00023015"/>
    </source>
</evidence>
<dbReference type="Pfam" id="PF01047">
    <property type="entry name" value="MarR"/>
    <property type="match status" value="1"/>
</dbReference>
<dbReference type="EMBL" id="JBHYPX010000036">
    <property type="protein sequence ID" value="MFE1353966.1"/>
    <property type="molecule type" value="Genomic_DNA"/>
</dbReference>
<dbReference type="PROSITE" id="PS50995">
    <property type="entry name" value="HTH_MARR_2"/>
    <property type="match status" value="1"/>
</dbReference>
<keyword evidence="3" id="KW-0804">Transcription</keyword>
<keyword evidence="2" id="KW-0238">DNA-binding</keyword>
<dbReference type="InterPro" id="IPR000835">
    <property type="entry name" value="HTH_MarR-typ"/>
</dbReference>
<dbReference type="InterPro" id="IPR036390">
    <property type="entry name" value="WH_DNA-bd_sf"/>
</dbReference>
<dbReference type="SUPFAM" id="SSF46785">
    <property type="entry name" value="Winged helix' DNA-binding domain"/>
    <property type="match status" value="1"/>
</dbReference>
<keyword evidence="1" id="KW-0805">Transcription regulation</keyword>
<evidence type="ECO:0000256" key="3">
    <source>
        <dbReference type="ARBA" id="ARBA00023163"/>
    </source>
</evidence>
<name>A0ABW6GMI7_9ACTN</name>
<evidence type="ECO:0000259" key="5">
    <source>
        <dbReference type="PROSITE" id="PS50995"/>
    </source>
</evidence>
<dbReference type="Gene3D" id="1.10.10.10">
    <property type="entry name" value="Winged helix-like DNA-binding domain superfamily/Winged helix DNA-binding domain"/>
    <property type="match status" value="1"/>
</dbReference>
<gene>
    <name evidence="6" type="ORF">ACFW6T_18460</name>
</gene>
<evidence type="ECO:0000256" key="2">
    <source>
        <dbReference type="ARBA" id="ARBA00023125"/>
    </source>
</evidence>
<comment type="caution">
    <text evidence="6">The sequence shown here is derived from an EMBL/GenBank/DDBJ whole genome shotgun (WGS) entry which is preliminary data.</text>
</comment>
<dbReference type="InterPro" id="IPR036388">
    <property type="entry name" value="WH-like_DNA-bd_sf"/>
</dbReference>
<feature type="domain" description="HTH marR-type" evidence="5">
    <location>
        <begin position="21"/>
        <end position="151"/>
    </location>
</feature>
<proteinExistence type="predicted"/>
<dbReference type="RefSeq" id="WP_380327864.1">
    <property type="nucleotide sequence ID" value="NZ_JBHYPW010000043.1"/>
</dbReference>
<feature type="region of interest" description="Disordered" evidence="4">
    <location>
        <begin position="149"/>
        <end position="182"/>
    </location>
</feature>
<evidence type="ECO:0000313" key="6">
    <source>
        <dbReference type="EMBL" id="MFE1353966.1"/>
    </source>
</evidence>
<dbReference type="SMART" id="SM00347">
    <property type="entry name" value="HTH_MARR"/>
    <property type="match status" value="1"/>
</dbReference>